<dbReference type="InterPro" id="IPR010921">
    <property type="entry name" value="Trp_repressor/repl_initiator"/>
</dbReference>
<sequence>MTKISTKPVPENRMGQMIDQLWRAVASLETKDEVHDFLHDILTHTELQMLAKRLQVVVMLDEGFKYEEIKKALSISEATISKIQNWRQAFGKGYSVVIERLKNKKKNYRNVKSGRIYSSRTAALRMWKS</sequence>
<dbReference type="NCBIfam" id="TIGR02531">
    <property type="entry name" value="yecD_yerC"/>
    <property type="match status" value="1"/>
</dbReference>
<dbReference type="Proteomes" id="UP000177281">
    <property type="component" value="Unassembled WGS sequence"/>
</dbReference>
<dbReference type="InterPro" id="IPR038116">
    <property type="entry name" value="TrpR-like_sf"/>
</dbReference>
<dbReference type="Gene3D" id="1.10.1270.10">
    <property type="entry name" value="TrpR-like"/>
    <property type="match status" value="1"/>
</dbReference>
<dbReference type="SUPFAM" id="SSF48295">
    <property type="entry name" value="TrpR-like"/>
    <property type="match status" value="1"/>
</dbReference>
<comment type="caution">
    <text evidence="1">The sequence shown here is derived from an EMBL/GenBank/DDBJ whole genome shotgun (WGS) entry which is preliminary data.</text>
</comment>
<dbReference type="GO" id="GO:0003700">
    <property type="term" value="F:DNA-binding transcription factor activity"/>
    <property type="evidence" value="ECO:0007669"/>
    <property type="project" value="InterPro"/>
</dbReference>
<proteinExistence type="predicted"/>
<dbReference type="InterPro" id="IPR000831">
    <property type="entry name" value="Trp_repress"/>
</dbReference>
<evidence type="ECO:0000313" key="1">
    <source>
        <dbReference type="EMBL" id="OGE94650.1"/>
    </source>
</evidence>
<protein>
    <submittedName>
        <fullName evidence="1">Uncharacterized protein</fullName>
    </submittedName>
</protein>
<gene>
    <name evidence="1" type="ORF">A3B10_00665</name>
</gene>
<dbReference type="GO" id="GO:0043565">
    <property type="term" value="F:sequence-specific DNA binding"/>
    <property type="evidence" value="ECO:0007669"/>
    <property type="project" value="InterPro"/>
</dbReference>
<dbReference type="Pfam" id="PF01371">
    <property type="entry name" value="Trp_repressor"/>
    <property type="match status" value="1"/>
</dbReference>
<accession>A0A1F5PYJ0</accession>
<evidence type="ECO:0000313" key="2">
    <source>
        <dbReference type="Proteomes" id="UP000177281"/>
    </source>
</evidence>
<organism evidence="1 2">
    <name type="scientific">Candidatus Doudnabacteria bacterium RIFCSPLOWO2_01_FULL_44_21</name>
    <dbReference type="NCBI Taxonomy" id="1817841"/>
    <lineage>
        <taxon>Bacteria</taxon>
        <taxon>Candidatus Doudnaibacteriota</taxon>
    </lineage>
</organism>
<dbReference type="STRING" id="1817841.A3B10_00665"/>
<dbReference type="InterPro" id="IPR013368">
    <property type="entry name" value="YecD_YerC"/>
</dbReference>
<dbReference type="PANTHER" id="PTHR40080:SF1">
    <property type="entry name" value="TRPR-LIKE PROTEIN YERC_YECD"/>
    <property type="match status" value="1"/>
</dbReference>
<reference evidence="1 2" key="1">
    <citation type="journal article" date="2016" name="Nat. Commun.">
        <title>Thousands of microbial genomes shed light on interconnected biogeochemical processes in an aquifer system.</title>
        <authorList>
            <person name="Anantharaman K."/>
            <person name="Brown C.T."/>
            <person name="Hug L.A."/>
            <person name="Sharon I."/>
            <person name="Castelle C.J."/>
            <person name="Probst A.J."/>
            <person name="Thomas B.C."/>
            <person name="Singh A."/>
            <person name="Wilkins M.J."/>
            <person name="Karaoz U."/>
            <person name="Brodie E.L."/>
            <person name="Williams K.H."/>
            <person name="Hubbard S.S."/>
            <person name="Banfield J.F."/>
        </authorList>
    </citation>
    <scope>NUCLEOTIDE SEQUENCE [LARGE SCALE GENOMIC DNA]</scope>
</reference>
<name>A0A1F5PYJ0_9BACT</name>
<dbReference type="AlphaFoldDB" id="A0A1F5PYJ0"/>
<dbReference type="PANTHER" id="PTHR40080">
    <property type="entry name" value="LMO1763 PROTEIN"/>
    <property type="match status" value="1"/>
</dbReference>
<dbReference type="EMBL" id="MFFB01000012">
    <property type="protein sequence ID" value="OGE94650.1"/>
    <property type="molecule type" value="Genomic_DNA"/>
</dbReference>